<proteinExistence type="predicted"/>
<accession>A0A419SJ45</accession>
<keyword evidence="2" id="KW-1185">Reference proteome</keyword>
<evidence type="ECO:0000313" key="2">
    <source>
        <dbReference type="Proteomes" id="UP000284219"/>
    </source>
</evidence>
<reference evidence="1 2" key="1">
    <citation type="submission" date="2016-08" db="EMBL/GenBank/DDBJ databases">
        <title>Novel Firmicute Genomes.</title>
        <authorList>
            <person name="Poppleton D.I."/>
            <person name="Gribaldo S."/>
        </authorList>
    </citation>
    <scope>NUCLEOTIDE SEQUENCE [LARGE SCALE GENOMIC DNA]</scope>
    <source>
        <strain evidence="1 2">RAOx-1</strain>
    </source>
</reference>
<name>A0A419SJ45_9BACL</name>
<evidence type="ECO:0000313" key="1">
    <source>
        <dbReference type="EMBL" id="RKD24033.1"/>
    </source>
</evidence>
<organism evidence="1 2">
    <name type="scientific">Ammoniphilus oxalaticus</name>
    <dbReference type="NCBI Taxonomy" id="66863"/>
    <lineage>
        <taxon>Bacteria</taxon>
        <taxon>Bacillati</taxon>
        <taxon>Bacillota</taxon>
        <taxon>Bacilli</taxon>
        <taxon>Bacillales</taxon>
        <taxon>Paenibacillaceae</taxon>
        <taxon>Aneurinibacillus group</taxon>
        <taxon>Ammoniphilus</taxon>
    </lineage>
</organism>
<dbReference type="Proteomes" id="UP000284219">
    <property type="component" value="Unassembled WGS sequence"/>
</dbReference>
<protein>
    <recommendedName>
        <fullName evidence="3">DUF2642 domain-containing protein</fullName>
    </recommendedName>
</protein>
<dbReference type="AlphaFoldDB" id="A0A419SJ45"/>
<dbReference type="EMBL" id="MCHY01000008">
    <property type="protein sequence ID" value="RKD24033.1"/>
    <property type="molecule type" value="Genomic_DNA"/>
</dbReference>
<comment type="caution">
    <text evidence="1">The sequence shown here is derived from an EMBL/GenBank/DDBJ whole genome shotgun (WGS) entry which is preliminary data.</text>
</comment>
<sequence>MFLLAYKSFLDPLVKNHPTITLKLKDRTVTGDLYNTSSSQVVLLVHGGEYHFEVISYEEIEEIVFKE</sequence>
<evidence type="ECO:0008006" key="3">
    <source>
        <dbReference type="Google" id="ProtNLM"/>
    </source>
</evidence>
<gene>
    <name evidence="1" type="ORF">BEP19_06390</name>
</gene>